<reference evidence="2 3" key="1">
    <citation type="journal article" date="2019" name="Commun. Biol.">
        <title>The bagworm genome reveals a unique fibroin gene that provides high tensile strength.</title>
        <authorList>
            <person name="Kono N."/>
            <person name="Nakamura H."/>
            <person name="Ohtoshi R."/>
            <person name="Tomita M."/>
            <person name="Numata K."/>
            <person name="Arakawa K."/>
        </authorList>
    </citation>
    <scope>NUCLEOTIDE SEQUENCE [LARGE SCALE GENOMIC DNA]</scope>
</reference>
<protein>
    <submittedName>
        <fullName evidence="2">Uncharacterized protein</fullName>
    </submittedName>
</protein>
<evidence type="ECO:0000256" key="1">
    <source>
        <dbReference type="SAM" id="MobiDB-lite"/>
    </source>
</evidence>
<evidence type="ECO:0000313" key="2">
    <source>
        <dbReference type="EMBL" id="GBP93933.1"/>
    </source>
</evidence>
<comment type="caution">
    <text evidence="2">The sequence shown here is derived from an EMBL/GenBank/DDBJ whole genome shotgun (WGS) entry which is preliminary data.</text>
</comment>
<feature type="compositionally biased region" description="Basic and acidic residues" evidence="1">
    <location>
        <begin position="35"/>
        <end position="44"/>
    </location>
</feature>
<evidence type="ECO:0000313" key="3">
    <source>
        <dbReference type="Proteomes" id="UP000299102"/>
    </source>
</evidence>
<dbReference type="AlphaFoldDB" id="A0A4C2A3U7"/>
<sequence>MQIDDIKTEDKKIRLTQQNKGHEAGSRSSNYIDRSNGELRREGAGGRGRAAARRRRPLSKPNDSSYHCELFGTNLDLVLGRDEIC</sequence>
<accession>A0A4C2A3U7</accession>
<feature type="compositionally biased region" description="Basic and acidic residues" evidence="1">
    <location>
        <begin position="1"/>
        <end position="13"/>
    </location>
</feature>
<name>A0A4C2A3U7_EUMVA</name>
<organism evidence="2 3">
    <name type="scientific">Eumeta variegata</name>
    <name type="common">Bagworm moth</name>
    <name type="synonym">Eumeta japonica</name>
    <dbReference type="NCBI Taxonomy" id="151549"/>
    <lineage>
        <taxon>Eukaryota</taxon>
        <taxon>Metazoa</taxon>
        <taxon>Ecdysozoa</taxon>
        <taxon>Arthropoda</taxon>
        <taxon>Hexapoda</taxon>
        <taxon>Insecta</taxon>
        <taxon>Pterygota</taxon>
        <taxon>Neoptera</taxon>
        <taxon>Endopterygota</taxon>
        <taxon>Lepidoptera</taxon>
        <taxon>Glossata</taxon>
        <taxon>Ditrysia</taxon>
        <taxon>Tineoidea</taxon>
        <taxon>Psychidae</taxon>
        <taxon>Oiketicinae</taxon>
        <taxon>Eumeta</taxon>
    </lineage>
</organism>
<feature type="region of interest" description="Disordered" evidence="1">
    <location>
        <begin position="1"/>
        <end position="65"/>
    </location>
</feature>
<proteinExistence type="predicted"/>
<keyword evidence="3" id="KW-1185">Reference proteome</keyword>
<gene>
    <name evidence="2" type="ORF">EVAR_53665_1</name>
</gene>
<dbReference type="Proteomes" id="UP000299102">
    <property type="component" value="Unassembled WGS sequence"/>
</dbReference>
<dbReference type="EMBL" id="BGZK01002437">
    <property type="protein sequence ID" value="GBP93933.1"/>
    <property type="molecule type" value="Genomic_DNA"/>
</dbReference>